<proteinExistence type="predicted"/>
<dbReference type="Proteomes" id="UP000007254">
    <property type="component" value="Chromosome"/>
</dbReference>
<sequence>MTLSEVEQTLRDHGVPEDVLQHILKTLVVAKRTKDALEKLKEEYRQVRRLVDQSPDTGLPVRKGLEQDFSRLREEASREGKKLALFLIRLDEKYERIENSRDRSRVLLFKTARRIRRVLPGLYQGDRPEEFLGARLVSGDEEAVSLGKEISDVVMVPQDPPAEDIQFGCYVGIVLFPDHGEEWPALFEMLHIAVAEAMREKERAVLYTGDIGRRHFEEELVLEHMRRVLRDGFEEFHLAYQPIVDRSLSIVGAEALIRWDNPALGSVSPARFIPLAESTGDIMAIGQWVLYRACKQLSLWHARGFRDLFISVNLSPPQFKLHDLAFRVAGILKSLAFEGRFLKLEVTEGVLMDHPEEAVEKMNELRAMGVKLCIDDFGTGYSSLGYLRRFPFDTLKIDRSFVVGVEDDPSLQGIVRAIIGVAGALGISTLAEGVENERQLDFLMAEGCEMFQGFYFARPVPPEEFERLLREGVRVARA</sequence>
<dbReference type="Gene3D" id="3.30.70.270">
    <property type="match status" value="1"/>
</dbReference>
<dbReference type="SUPFAM" id="SSF141868">
    <property type="entry name" value="EAL domain-like"/>
    <property type="match status" value="1"/>
</dbReference>
<dbReference type="PROSITE" id="PS50883">
    <property type="entry name" value="EAL"/>
    <property type="match status" value="1"/>
</dbReference>
<dbReference type="InterPro" id="IPR043128">
    <property type="entry name" value="Rev_trsase/Diguanyl_cyclase"/>
</dbReference>
<dbReference type="AlphaFoldDB" id="G0GDD9"/>
<dbReference type="HOGENOM" id="CLU_000445_70_50_12"/>
<name>G0GDD9_WINT7</name>
<feature type="domain" description="EAL" evidence="1">
    <location>
        <begin position="218"/>
        <end position="473"/>
    </location>
</feature>
<protein>
    <submittedName>
        <fullName evidence="2">Diguanylate cyclase/phosphodiesterase</fullName>
    </submittedName>
</protein>
<dbReference type="InterPro" id="IPR000160">
    <property type="entry name" value="GGDEF_dom"/>
</dbReference>
<dbReference type="EMBL" id="CP002903">
    <property type="protein sequence ID" value="AEJ60565.1"/>
    <property type="molecule type" value="Genomic_DNA"/>
</dbReference>
<dbReference type="GO" id="GO:0071111">
    <property type="term" value="F:cyclic-guanylate-specific phosphodiesterase activity"/>
    <property type="evidence" value="ECO:0007669"/>
    <property type="project" value="InterPro"/>
</dbReference>
<dbReference type="InterPro" id="IPR001633">
    <property type="entry name" value="EAL_dom"/>
</dbReference>
<dbReference type="SMART" id="SM00267">
    <property type="entry name" value="GGDEF"/>
    <property type="match status" value="1"/>
</dbReference>
<dbReference type="RefSeq" id="WP_014623965.1">
    <property type="nucleotide sequence ID" value="NC_017583.1"/>
</dbReference>
<dbReference type="InterPro" id="IPR035919">
    <property type="entry name" value="EAL_sf"/>
</dbReference>
<evidence type="ECO:0000313" key="3">
    <source>
        <dbReference type="Proteomes" id="UP000007254"/>
    </source>
</evidence>
<organism evidence="2 3">
    <name type="scientific">Winmispira thermophila (strain ATCC 700085 / DSM 6578 / Z-1203)</name>
    <name type="common">Spirochaeta thermophila</name>
    <dbReference type="NCBI Taxonomy" id="869211"/>
    <lineage>
        <taxon>Bacteria</taxon>
        <taxon>Pseudomonadati</taxon>
        <taxon>Spirochaetota</taxon>
        <taxon>Spirochaetia</taxon>
        <taxon>Winmispirales</taxon>
        <taxon>Winmispiraceae</taxon>
        <taxon>Winmispira</taxon>
    </lineage>
</organism>
<dbReference type="CDD" id="cd01948">
    <property type="entry name" value="EAL"/>
    <property type="match status" value="1"/>
</dbReference>
<dbReference type="PANTHER" id="PTHR33121:SF79">
    <property type="entry name" value="CYCLIC DI-GMP PHOSPHODIESTERASE PDED-RELATED"/>
    <property type="match status" value="1"/>
</dbReference>
<dbReference type="Pfam" id="PF00563">
    <property type="entry name" value="EAL"/>
    <property type="match status" value="1"/>
</dbReference>
<dbReference type="KEGG" id="stq:Spith_0279"/>
<dbReference type="OrthoDB" id="366324at2"/>
<evidence type="ECO:0000313" key="2">
    <source>
        <dbReference type="EMBL" id="AEJ60565.1"/>
    </source>
</evidence>
<accession>G0GDD9</accession>
<dbReference type="STRING" id="869211.Spith_0279"/>
<evidence type="ECO:0000259" key="1">
    <source>
        <dbReference type="PROSITE" id="PS50883"/>
    </source>
</evidence>
<dbReference type="SMART" id="SM00052">
    <property type="entry name" value="EAL"/>
    <property type="match status" value="1"/>
</dbReference>
<reference evidence="2 3" key="1">
    <citation type="submission" date="2011-06" db="EMBL/GenBank/DDBJ databases">
        <title>The complete genome of Spirochaeta thermophila DSM 6578.</title>
        <authorList>
            <consortium name="US DOE Joint Genome Institute (JGI-PGF)"/>
            <person name="Lucas S."/>
            <person name="Lapidus A."/>
            <person name="Bruce D."/>
            <person name="Goodwin L."/>
            <person name="Pitluck S."/>
            <person name="Peters L."/>
            <person name="Kyrpides N."/>
            <person name="Mavromatis K."/>
            <person name="Ivanova N."/>
            <person name="Mikailova N."/>
            <person name="Pagani I."/>
            <person name="Chertkov O."/>
            <person name="Detter J.C."/>
            <person name="Tapia R."/>
            <person name="Han C."/>
            <person name="Land M."/>
            <person name="Hauser L."/>
            <person name="Markowitz V."/>
            <person name="Cheng J.-F."/>
            <person name="Hugenholtz P."/>
            <person name="Woyke T."/>
            <person name="Wu D."/>
            <person name="Spring S."/>
            <person name="Merkhoffer B."/>
            <person name="Schneider S."/>
            <person name="Klenk H.-P."/>
            <person name="Eisen J.A."/>
        </authorList>
    </citation>
    <scope>NUCLEOTIDE SEQUENCE [LARGE SCALE GENOMIC DNA]</scope>
    <source>
        <strain evidence="3">ATCC 700085 / DSM 6578 / Z-1203</strain>
    </source>
</reference>
<keyword evidence="3" id="KW-1185">Reference proteome</keyword>
<dbReference type="InterPro" id="IPR029787">
    <property type="entry name" value="Nucleotide_cyclase"/>
</dbReference>
<dbReference type="Gene3D" id="3.20.20.450">
    <property type="entry name" value="EAL domain"/>
    <property type="match status" value="1"/>
</dbReference>
<gene>
    <name evidence="2" type="ordered locus">Spith_0279</name>
</gene>
<dbReference type="InterPro" id="IPR050706">
    <property type="entry name" value="Cyclic-di-GMP_PDE-like"/>
</dbReference>
<dbReference type="PANTHER" id="PTHR33121">
    <property type="entry name" value="CYCLIC DI-GMP PHOSPHODIESTERASE PDEF"/>
    <property type="match status" value="1"/>
</dbReference>
<dbReference type="SUPFAM" id="SSF55073">
    <property type="entry name" value="Nucleotide cyclase"/>
    <property type="match status" value="1"/>
</dbReference>